<dbReference type="AlphaFoldDB" id="A0A381SUU3"/>
<proteinExistence type="predicted"/>
<name>A0A381SUU3_9ZZZZ</name>
<evidence type="ECO:0000313" key="2">
    <source>
        <dbReference type="EMBL" id="SVA06187.1"/>
    </source>
</evidence>
<feature type="non-terminal residue" evidence="2">
    <location>
        <position position="1"/>
    </location>
</feature>
<protein>
    <submittedName>
        <fullName evidence="2">Uncharacterized protein</fullName>
    </submittedName>
</protein>
<evidence type="ECO:0000256" key="1">
    <source>
        <dbReference type="SAM" id="MobiDB-lite"/>
    </source>
</evidence>
<organism evidence="2">
    <name type="scientific">marine metagenome</name>
    <dbReference type="NCBI Taxonomy" id="408172"/>
    <lineage>
        <taxon>unclassified sequences</taxon>
        <taxon>metagenomes</taxon>
        <taxon>ecological metagenomes</taxon>
    </lineage>
</organism>
<reference evidence="2" key="1">
    <citation type="submission" date="2018-05" db="EMBL/GenBank/DDBJ databases">
        <authorList>
            <person name="Lanie J.A."/>
            <person name="Ng W.-L."/>
            <person name="Kazmierczak K.M."/>
            <person name="Andrzejewski T.M."/>
            <person name="Davidsen T.M."/>
            <person name="Wayne K.J."/>
            <person name="Tettelin H."/>
            <person name="Glass J.I."/>
            <person name="Rusch D."/>
            <person name="Podicherti R."/>
            <person name="Tsui H.-C.T."/>
            <person name="Winkler M.E."/>
        </authorList>
    </citation>
    <scope>NUCLEOTIDE SEQUENCE</scope>
</reference>
<dbReference type="EMBL" id="UINC01003421">
    <property type="protein sequence ID" value="SVA06187.1"/>
    <property type="molecule type" value="Genomic_DNA"/>
</dbReference>
<gene>
    <name evidence="2" type="ORF">METZ01_LOCUS59041</name>
</gene>
<sequence length="72" mass="7479">VPGLPSQPLEADSDTEVRVAFDCWKGPLRYGAPQGLLSERQAHNAQHETAGLPSSGCEFSGGPGPRTSAECG</sequence>
<feature type="region of interest" description="Disordered" evidence="1">
    <location>
        <begin position="42"/>
        <end position="72"/>
    </location>
</feature>
<accession>A0A381SUU3</accession>